<dbReference type="PATRIC" id="fig|632773.3.peg.3075"/>
<gene>
    <name evidence="2" type="ORF">BBEV_2936</name>
</gene>
<sequence>MMKRWKEATLAVLLVTPAYVGLASGNVPEETSADPDIEGEQSAKEEVIYGNLNANGSLSDLYVVNMLDVTSPGKVTDYGSYDEVTNLTNLNDIVLDRDEVEVVADEGLFYYQGNLHEAELPWYIAITYRLDGEAVEAEDLAGAEGLLHVRVETRENQDMDPTFYENYTLQVAMGFDASVANVVEAPDATIANAGKERQLSYTVMPEADGDMEFFANVNDFEMNAIEIAAIPMTLAMEDPDTEEMTGELRDLSDGIADIHDGVGDLNSGVGDVNDGLRSLADGSSDYLSGMQEVDAFSGGLVHGSAEIRDGLKELNRELSGASFSPDLSGLTELTDGLGELSQGIEELSGGLDLLDVNYSEAKQVLDEAIGAIPEGALSEEEIKSLYMEVEDPEILDELVDNYEAAQRVKATYSEIQEAFDAVSSTLAEATGGLGEIVYGIDQMADEIAAAMQELENPEALEQLEQLEAGVAQLTGSYQDFHHGLVSYTDGVGDLADHYSEIDSGVDEVTSGTSELGEGTSDLTEGTAELRNNTTDLPEQIQDEVDQMMAEYDKSDYEPVSFVSDKNDQVGVVQFVLRTEAIELPDEEDDELEEDEDENWFDRILQLFN</sequence>
<feature type="chain" id="PRO_5039405726" description="X-X-X-Leu-X-X-Gly heptad repeat-containing protein" evidence="1">
    <location>
        <begin position="24"/>
        <end position="608"/>
    </location>
</feature>
<name>A0A1D7QZ29_9BACI</name>
<accession>A0A1D7QZ29</accession>
<evidence type="ECO:0000313" key="3">
    <source>
        <dbReference type="Proteomes" id="UP000094463"/>
    </source>
</evidence>
<dbReference type="KEGG" id="bbev:BBEV_2936"/>
<dbReference type="STRING" id="632773.BBEV_2936"/>
<feature type="signal peptide" evidence="1">
    <location>
        <begin position="1"/>
        <end position="23"/>
    </location>
</feature>
<organism evidence="2 3">
    <name type="scientific">Salisediminibacterium beveridgei</name>
    <dbReference type="NCBI Taxonomy" id="632773"/>
    <lineage>
        <taxon>Bacteria</taxon>
        <taxon>Bacillati</taxon>
        <taxon>Bacillota</taxon>
        <taxon>Bacilli</taxon>
        <taxon>Bacillales</taxon>
        <taxon>Bacillaceae</taxon>
        <taxon>Salisediminibacterium</taxon>
    </lineage>
</organism>
<keyword evidence="3" id="KW-1185">Reference proteome</keyword>
<dbReference type="SUPFAM" id="SSF58104">
    <property type="entry name" value="Methyl-accepting chemotaxis protein (MCP) signaling domain"/>
    <property type="match status" value="1"/>
</dbReference>
<dbReference type="OrthoDB" id="9815841at2"/>
<keyword evidence="1" id="KW-0732">Signal</keyword>
<evidence type="ECO:0008006" key="4">
    <source>
        <dbReference type="Google" id="ProtNLM"/>
    </source>
</evidence>
<evidence type="ECO:0000256" key="1">
    <source>
        <dbReference type="SAM" id="SignalP"/>
    </source>
</evidence>
<evidence type="ECO:0000313" key="2">
    <source>
        <dbReference type="EMBL" id="AOM84261.1"/>
    </source>
</evidence>
<dbReference type="Gene3D" id="1.10.287.950">
    <property type="entry name" value="Methyl-accepting chemotaxis protein"/>
    <property type="match status" value="1"/>
</dbReference>
<dbReference type="EMBL" id="CP012502">
    <property type="protein sequence ID" value="AOM84261.1"/>
    <property type="molecule type" value="Genomic_DNA"/>
</dbReference>
<proteinExistence type="predicted"/>
<dbReference type="RefSeq" id="WP_069366157.1">
    <property type="nucleotide sequence ID" value="NZ_CP012502.1"/>
</dbReference>
<dbReference type="Proteomes" id="UP000094463">
    <property type="component" value="Chromosome"/>
</dbReference>
<dbReference type="AlphaFoldDB" id="A0A1D7QZ29"/>
<protein>
    <recommendedName>
        <fullName evidence="4">X-X-X-Leu-X-X-Gly heptad repeat-containing protein</fullName>
    </recommendedName>
</protein>
<reference evidence="2 3" key="1">
    <citation type="submission" date="2015-08" db="EMBL/GenBank/DDBJ databases">
        <title>The complete genome sequence of Bacillus beveridgei MLTeJB.</title>
        <authorList>
            <person name="Hanson T.E."/>
            <person name="Mesa C."/>
            <person name="Basesman S.M."/>
            <person name="Oremland R.S."/>
        </authorList>
    </citation>
    <scope>NUCLEOTIDE SEQUENCE [LARGE SCALE GENOMIC DNA]</scope>
    <source>
        <strain evidence="2 3">MLTeJB</strain>
    </source>
</reference>